<dbReference type="EMBL" id="JACHNF010000001">
    <property type="protein sequence ID" value="MBB5983217.1"/>
    <property type="molecule type" value="Genomic_DNA"/>
</dbReference>
<dbReference type="InterPro" id="IPR002347">
    <property type="entry name" value="SDR_fam"/>
</dbReference>
<keyword evidence="1" id="KW-0560">Oxidoreductase</keyword>
<organism evidence="2 3">
    <name type="scientific">Kribbella solani</name>
    <dbReference type="NCBI Taxonomy" id="236067"/>
    <lineage>
        <taxon>Bacteria</taxon>
        <taxon>Bacillati</taxon>
        <taxon>Actinomycetota</taxon>
        <taxon>Actinomycetes</taxon>
        <taxon>Propionibacteriales</taxon>
        <taxon>Kribbellaceae</taxon>
        <taxon>Kribbella</taxon>
    </lineage>
</organism>
<evidence type="ECO:0000313" key="3">
    <source>
        <dbReference type="Proteomes" id="UP000558997"/>
    </source>
</evidence>
<protein>
    <submittedName>
        <fullName evidence="2">NAD(P)-dependent dehydrogenase (Short-subunit alcohol dehydrogenase family)</fullName>
    </submittedName>
</protein>
<comment type="caution">
    <text evidence="2">The sequence shown here is derived from an EMBL/GenBank/DDBJ whole genome shotgun (WGS) entry which is preliminary data.</text>
</comment>
<name>A0A841E4B3_9ACTN</name>
<dbReference type="RefSeq" id="WP_184841048.1">
    <property type="nucleotide sequence ID" value="NZ_BAAAVN010000002.1"/>
</dbReference>
<keyword evidence="3" id="KW-1185">Reference proteome</keyword>
<accession>A0A841E4B3</accession>
<evidence type="ECO:0000256" key="1">
    <source>
        <dbReference type="ARBA" id="ARBA00023002"/>
    </source>
</evidence>
<dbReference type="Gene3D" id="3.40.50.720">
    <property type="entry name" value="NAD(P)-binding Rossmann-like Domain"/>
    <property type="match status" value="1"/>
</dbReference>
<sequence>MKDVVVAGGTTGMGREIALHYLRAGARVTVIGSTPSRGEDLLAAARELPGTAVFLHADLLSVAENHRVIKELESRYDKLDVLVLAAMVPFVRRRETVDGLEGTFVLYYLSRFILSFGLTELLERGENPIIANLGATGITKGAVNWDDLQFARKYSTVKATISGGRANDLLAVHYLQNHPDGRTKYFGIQPPYTKSGTNHLPQPLRALAKVSAALFAKPAAESVRDTLEVLEAQPAERLILRAVGRPVDPGLKTFDPRAARRLYELTKELI</sequence>
<dbReference type="PANTHER" id="PTHR47534:SF3">
    <property type="entry name" value="ALCOHOL DEHYDROGENASE-LIKE C-TERMINAL DOMAIN-CONTAINING PROTEIN"/>
    <property type="match status" value="1"/>
</dbReference>
<dbReference type="AlphaFoldDB" id="A0A841E4B3"/>
<gene>
    <name evidence="2" type="ORF">HDA44_006558</name>
</gene>
<dbReference type="SUPFAM" id="SSF51735">
    <property type="entry name" value="NAD(P)-binding Rossmann-fold domains"/>
    <property type="match status" value="1"/>
</dbReference>
<reference evidence="2 3" key="1">
    <citation type="submission" date="2020-08" db="EMBL/GenBank/DDBJ databases">
        <title>Sequencing the genomes of 1000 actinobacteria strains.</title>
        <authorList>
            <person name="Klenk H.-P."/>
        </authorList>
    </citation>
    <scope>NUCLEOTIDE SEQUENCE [LARGE SCALE GENOMIC DNA]</scope>
    <source>
        <strain evidence="2 3">DSM 17294</strain>
    </source>
</reference>
<dbReference type="Proteomes" id="UP000558997">
    <property type="component" value="Unassembled WGS sequence"/>
</dbReference>
<dbReference type="InterPro" id="IPR036291">
    <property type="entry name" value="NAD(P)-bd_dom_sf"/>
</dbReference>
<dbReference type="GO" id="GO:0016491">
    <property type="term" value="F:oxidoreductase activity"/>
    <property type="evidence" value="ECO:0007669"/>
    <property type="project" value="UniProtKB-KW"/>
</dbReference>
<dbReference type="InterPro" id="IPR052228">
    <property type="entry name" value="Sec_Metab_Biosynth_Oxidored"/>
</dbReference>
<dbReference type="Pfam" id="PF00106">
    <property type="entry name" value="adh_short"/>
    <property type="match status" value="1"/>
</dbReference>
<proteinExistence type="predicted"/>
<evidence type="ECO:0000313" key="2">
    <source>
        <dbReference type="EMBL" id="MBB5983217.1"/>
    </source>
</evidence>
<dbReference type="PANTHER" id="PTHR47534">
    <property type="entry name" value="YALI0E05731P"/>
    <property type="match status" value="1"/>
</dbReference>